<name>A0A1H3VU73_9EURY</name>
<dbReference type="RefSeq" id="WP_092630293.1">
    <property type="nucleotide sequence ID" value="NZ_FNQT01000001.1"/>
</dbReference>
<proteinExistence type="predicted"/>
<keyword evidence="2" id="KW-1185">Reference proteome</keyword>
<dbReference type="EMBL" id="FNQT01000001">
    <property type="protein sequence ID" value="SDZ78327.1"/>
    <property type="molecule type" value="Genomic_DNA"/>
</dbReference>
<reference evidence="1 2" key="1">
    <citation type="submission" date="2016-10" db="EMBL/GenBank/DDBJ databases">
        <authorList>
            <person name="de Groot N.N."/>
        </authorList>
    </citation>
    <scope>NUCLEOTIDE SEQUENCE [LARGE SCALE GENOMIC DNA]</scope>
    <source>
        <strain evidence="1 2">CGMCC 1.8712</strain>
    </source>
</reference>
<dbReference type="Proteomes" id="UP000236755">
    <property type="component" value="Unassembled WGS sequence"/>
</dbReference>
<organism evidence="1 2">
    <name type="scientific">Haloplanus vescus</name>
    <dbReference type="NCBI Taxonomy" id="555874"/>
    <lineage>
        <taxon>Archaea</taxon>
        <taxon>Methanobacteriati</taxon>
        <taxon>Methanobacteriota</taxon>
        <taxon>Stenosarchaea group</taxon>
        <taxon>Halobacteria</taxon>
        <taxon>Halobacteriales</taxon>
        <taxon>Haloferacaceae</taxon>
        <taxon>Haloplanus</taxon>
    </lineage>
</organism>
<gene>
    <name evidence="1" type="ORF">SAMN04488065_0276</name>
</gene>
<accession>A0A1H3VU73</accession>
<protein>
    <submittedName>
        <fullName evidence="1">Uncharacterized protein</fullName>
    </submittedName>
</protein>
<dbReference type="AlphaFoldDB" id="A0A1H3VU73"/>
<evidence type="ECO:0000313" key="2">
    <source>
        <dbReference type="Proteomes" id="UP000236755"/>
    </source>
</evidence>
<sequence>MMVAGVGSLSGCSMGNVDDITVRNETECEITGEITVTRVDDSKQLLDDTFTLAPVEGVLRGTKKQYSNVVGAETARVHVTIRDGPEGTHEFTDSADSRGLDVEVHPDAIEFDVVVS</sequence>
<evidence type="ECO:0000313" key="1">
    <source>
        <dbReference type="EMBL" id="SDZ78327.1"/>
    </source>
</evidence>
<dbReference type="STRING" id="555874.SAMN04488065_0276"/>